<dbReference type="EMBL" id="BDGU01000161">
    <property type="protein sequence ID" value="GAW03850.1"/>
    <property type="molecule type" value="Genomic_DNA"/>
</dbReference>
<keyword evidence="2" id="KW-1185">Reference proteome</keyword>
<proteinExistence type="predicted"/>
<organism evidence="1 2">
    <name type="scientific">Lentinula edodes</name>
    <name type="common">Shiitake mushroom</name>
    <name type="synonym">Lentinus edodes</name>
    <dbReference type="NCBI Taxonomy" id="5353"/>
    <lineage>
        <taxon>Eukaryota</taxon>
        <taxon>Fungi</taxon>
        <taxon>Dikarya</taxon>
        <taxon>Basidiomycota</taxon>
        <taxon>Agaricomycotina</taxon>
        <taxon>Agaricomycetes</taxon>
        <taxon>Agaricomycetidae</taxon>
        <taxon>Agaricales</taxon>
        <taxon>Marasmiineae</taxon>
        <taxon>Omphalotaceae</taxon>
        <taxon>Lentinula</taxon>
    </lineage>
</organism>
<gene>
    <name evidence="1" type="ORF">LENED_005602</name>
</gene>
<name>A0A1Q3E9F4_LENED</name>
<sequence>MLHRYINQTQLYDAFNNFTKQHSSSDSQSAQGLHRLVVLSVPVNIREPCYVYATELACVRSLKPRKGRRLVNVMPASVSPPFCLIDHIKPCMLCPIIKYFTGRRLGSTGPSEVC</sequence>
<evidence type="ECO:0000313" key="2">
    <source>
        <dbReference type="Proteomes" id="UP000188533"/>
    </source>
</evidence>
<accession>A0A1Q3E9F4</accession>
<comment type="caution">
    <text evidence="1">The sequence shown here is derived from an EMBL/GenBank/DDBJ whole genome shotgun (WGS) entry which is preliminary data.</text>
</comment>
<reference evidence="1 2" key="1">
    <citation type="submission" date="2016-08" db="EMBL/GenBank/DDBJ databases">
        <authorList>
            <consortium name="Lentinula edodes genome sequencing consortium"/>
            <person name="Sakamoto Y."/>
            <person name="Nakade K."/>
            <person name="Sato S."/>
            <person name="Yoshida Y."/>
            <person name="Miyazaki K."/>
            <person name="Natsume S."/>
            <person name="Konno N."/>
        </authorList>
    </citation>
    <scope>NUCLEOTIDE SEQUENCE [LARGE SCALE GENOMIC DNA]</scope>
    <source>
        <strain evidence="1 2">NBRC 111202</strain>
    </source>
</reference>
<reference evidence="1 2" key="2">
    <citation type="submission" date="2017-02" db="EMBL/GenBank/DDBJ databases">
        <title>A genome survey and senescence transcriptome analysis in Lentinula edodes.</title>
        <authorList>
            <person name="Sakamoto Y."/>
            <person name="Nakade K."/>
            <person name="Sato S."/>
            <person name="Yoshida Y."/>
            <person name="Miyazaki K."/>
            <person name="Natsume S."/>
            <person name="Konno N."/>
        </authorList>
    </citation>
    <scope>NUCLEOTIDE SEQUENCE [LARGE SCALE GENOMIC DNA]</scope>
    <source>
        <strain evidence="1 2">NBRC 111202</strain>
    </source>
</reference>
<dbReference type="AlphaFoldDB" id="A0A1Q3E9F4"/>
<protein>
    <submittedName>
        <fullName evidence="1">Uncharacterized protein</fullName>
    </submittedName>
</protein>
<evidence type="ECO:0000313" key="1">
    <source>
        <dbReference type="EMBL" id="GAW03850.1"/>
    </source>
</evidence>
<dbReference type="Proteomes" id="UP000188533">
    <property type="component" value="Unassembled WGS sequence"/>
</dbReference>